<dbReference type="OrthoDB" id="269227at2759"/>
<dbReference type="PROSITE" id="PS00624">
    <property type="entry name" value="GMC_OXRED_2"/>
    <property type="match status" value="1"/>
</dbReference>
<evidence type="ECO:0000313" key="9">
    <source>
        <dbReference type="EMBL" id="RDB27619.1"/>
    </source>
</evidence>
<organism evidence="9 10">
    <name type="scientific">Hypsizygus marmoreus</name>
    <name type="common">White beech mushroom</name>
    <name type="synonym">Agaricus marmoreus</name>
    <dbReference type="NCBI Taxonomy" id="39966"/>
    <lineage>
        <taxon>Eukaryota</taxon>
        <taxon>Fungi</taxon>
        <taxon>Dikarya</taxon>
        <taxon>Basidiomycota</taxon>
        <taxon>Agaricomycotina</taxon>
        <taxon>Agaricomycetes</taxon>
        <taxon>Agaricomycetidae</taxon>
        <taxon>Agaricales</taxon>
        <taxon>Tricholomatineae</taxon>
        <taxon>Lyophyllaceae</taxon>
        <taxon>Hypsizygus</taxon>
    </lineage>
</organism>
<keyword evidence="10" id="KW-1185">Reference proteome</keyword>
<dbReference type="Proteomes" id="UP000076154">
    <property type="component" value="Unassembled WGS sequence"/>
</dbReference>
<dbReference type="InterPro" id="IPR007867">
    <property type="entry name" value="GMC_OxRtase_C"/>
</dbReference>
<evidence type="ECO:0000256" key="6">
    <source>
        <dbReference type="PIRSR" id="PIRSR000137-2"/>
    </source>
</evidence>
<dbReference type="InterPro" id="IPR000172">
    <property type="entry name" value="GMC_OxRdtase_N"/>
</dbReference>
<reference evidence="9" key="1">
    <citation type="submission" date="2018-04" db="EMBL/GenBank/DDBJ databases">
        <title>Whole genome sequencing of Hypsizygus marmoreus.</title>
        <authorList>
            <person name="Choi I.-G."/>
            <person name="Min B."/>
            <person name="Kim J.-G."/>
            <person name="Kim S."/>
            <person name="Oh Y.-L."/>
            <person name="Kong W.-S."/>
            <person name="Park H."/>
            <person name="Jeong J."/>
            <person name="Song E.-S."/>
        </authorList>
    </citation>
    <scope>NUCLEOTIDE SEQUENCE [LARGE SCALE GENOMIC DNA]</scope>
    <source>
        <strain evidence="9">51987-8</strain>
    </source>
</reference>
<comment type="caution">
    <text evidence="9">The sequence shown here is derived from an EMBL/GenBank/DDBJ whole genome shotgun (WGS) entry which is preliminary data.</text>
</comment>
<dbReference type="InParanoid" id="A0A369JZ33"/>
<evidence type="ECO:0000259" key="8">
    <source>
        <dbReference type="PROSITE" id="PS00624"/>
    </source>
</evidence>
<evidence type="ECO:0000256" key="5">
    <source>
        <dbReference type="PIRSR" id="PIRSR000137-1"/>
    </source>
</evidence>
<evidence type="ECO:0000256" key="1">
    <source>
        <dbReference type="ARBA" id="ARBA00001974"/>
    </source>
</evidence>
<dbReference type="GO" id="GO:0016614">
    <property type="term" value="F:oxidoreductase activity, acting on CH-OH group of donors"/>
    <property type="evidence" value="ECO:0007669"/>
    <property type="project" value="InterPro"/>
</dbReference>
<evidence type="ECO:0000256" key="7">
    <source>
        <dbReference type="SAM" id="SignalP"/>
    </source>
</evidence>
<keyword evidence="4 6" id="KW-0274">FAD</keyword>
<evidence type="ECO:0000313" key="10">
    <source>
        <dbReference type="Proteomes" id="UP000076154"/>
    </source>
</evidence>
<evidence type="ECO:0000256" key="3">
    <source>
        <dbReference type="ARBA" id="ARBA00022630"/>
    </source>
</evidence>
<dbReference type="EMBL" id="LUEZ02000015">
    <property type="protein sequence ID" value="RDB27619.1"/>
    <property type="molecule type" value="Genomic_DNA"/>
</dbReference>
<dbReference type="InterPro" id="IPR036188">
    <property type="entry name" value="FAD/NAD-bd_sf"/>
</dbReference>
<protein>
    <submittedName>
        <fullName evidence="9">Pyranose dehydrogenase 1</fullName>
    </submittedName>
</protein>
<feature type="signal peptide" evidence="7">
    <location>
        <begin position="1"/>
        <end position="23"/>
    </location>
</feature>
<dbReference type="Pfam" id="PF05199">
    <property type="entry name" value="GMC_oxred_C"/>
    <property type="match status" value="1"/>
</dbReference>
<dbReference type="GO" id="GO:0050660">
    <property type="term" value="F:flavin adenine dinucleotide binding"/>
    <property type="evidence" value="ECO:0007669"/>
    <property type="project" value="InterPro"/>
</dbReference>
<dbReference type="InterPro" id="IPR012132">
    <property type="entry name" value="GMC_OxRdtase"/>
</dbReference>
<gene>
    <name evidence="9" type="primary">pdh1_5</name>
    <name evidence="9" type="ORF">Hypma_003802</name>
</gene>
<dbReference type="PANTHER" id="PTHR11552">
    <property type="entry name" value="GLUCOSE-METHANOL-CHOLINE GMC OXIDOREDUCTASE"/>
    <property type="match status" value="1"/>
</dbReference>
<comment type="similarity">
    <text evidence="2">Belongs to the GMC oxidoreductase family.</text>
</comment>
<feature type="binding site" evidence="6">
    <location>
        <position position="264"/>
    </location>
    <ligand>
        <name>FAD</name>
        <dbReference type="ChEBI" id="CHEBI:57692"/>
    </ligand>
</feature>
<dbReference type="Gene3D" id="3.50.50.60">
    <property type="entry name" value="FAD/NAD(P)-binding domain"/>
    <property type="match status" value="1"/>
</dbReference>
<dbReference type="PIRSF" id="PIRSF000137">
    <property type="entry name" value="Alcohol_oxidase"/>
    <property type="match status" value="1"/>
</dbReference>
<keyword evidence="7" id="KW-0732">Signal</keyword>
<comment type="cofactor">
    <cofactor evidence="1 6">
        <name>FAD</name>
        <dbReference type="ChEBI" id="CHEBI:57692"/>
    </cofactor>
</comment>
<dbReference type="SUPFAM" id="SSF51905">
    <property type="entry name" value="FAD/NAD(P)-binding domain"/>
    <property type="match status" value="1"/>
</dbReference>
<dbReference type="Gene3D" id="3.30.560.10">
    <property type="entry name" value="Glucose Oxidase, domain 3"/>
    <property type="match status" value="1"/>
</dbReference>
<feature type="active site" description="Proton acceptor" evidence="5">
    <location>
        <position position="576"/>
    </location>
</feature>
<feature type="chain" id="PRO_5017050207" evidence="7">
    <location>
        <begin position="24"/>
        <end position="596"/>
    </location>
</feature>
<dbReference type="PANTHER" id="PTHR11552:SF147">
    <property type="entry name" value="CHOLINE DEHYDROGENASE, MITOCHONDRIAL"/>
    <property type="match status" value="1"/>
</dbReference>
<feature type="domain" description="Glucose-methanol-choline oxidoreductase N-terminal" evidence="8">
    <location>
        <begin position="306"/>
        <end position="320"/>
    </location>
</feature>
<name>A0A369JZ33_HYPMA</name>
<proteinExistence type="inferred from homology"/>
<feature type="active site" description="Proton donor" evidence="5">
    <location>
        <position position="532"/>
    </location>
</feature>
<evidence type="ECO:0000256" key="4">
    <source>
        <dbReference type="ARBA" id="ARBA00022827"/>
    </source>
</evidence>
<evidence type="ECO:0000256" key="2">
    <source>
        <dbReference type="ARBA" id="ARBA00010790"/>
    </source>
</evidence>
<keyword evidence="3" id="KW-0285">Flavoprotein</keyword>
<dbReference type="STRING" id="39966.A0A369JZ33"/>
<accession>A0A369JZ33</accession>
<sequence length="596" mass="63861">MQLLRAARFSITWCFISLTLTRAELISSLSQQTRYDFIVVGGGTAGNVLANRLTENPRYKVLLLEAGPTEDGVVPAMIPFLGGTLTPNTPYDWNYTTVPQVGLAGRSIPYPRGRMLGGCSSVNYLIYTKGAAEDFDQYAKITGDQGWSWKGLQPYIKKNEKWTPPIDGHNTTGQFNPQVHSFTGMTAVSLSGNPTSIDGRVINATKQLGPDFKFNLDMNSGSPLGIGWIQNTVDGSKRSSSATSYLASNYRNRPNLDILMGAQVSRLIQTGKDKGLPAFRAVEFRTSPKGRVQSVTATKEVILSAGAVGSPHILLNSGIGNANSLKAIGVQSLVNLPDVGENLGDHSFLANPWLVNSTDTFEPFLRDPAVQDKEVTEWFTTGKGPLVNTISSHLGFFRIAKNNPILSNGGDPTFGPNTPHYEFLISNGLPVPGAPPTGNFIGIGTVVLSATSRGSVKLRSSNPFDPPLIDPALLKSKFDKVAMREAVKTARKFLSAPAWKGYVMEQVGQFAGIVTDAQIDAYVAANAGTIFHTTGTAAMSAKGSSNGVTDPDLKVKKVAGLRVVDASVFPFVPSAHLQAPVYAFAERASDLIKASY</sequence>
<dbReference type="SUPFAM" id="SSF54373">
    <property type="entry name" value="FAD-linked reductases, C-terminal domain"/>
    <property type="match status" value="1"/>
</dbReference>
<dbReference type="AlphaFoldDB" id="A0A369JZ33"/>
<dbReference type="Pfam" id="PF00732">
    <property type="entry name" value="GMC_oxred_N"/>
    <property type="match status" value="1"/>
</dbReference>